<dbReference type="OrthoDB" id="6174426at2"/>
<protein>
    <submittedName>
        <fullName evidence="3">Universal stress protein</fullName>
    </submittedName>
</protein>
<evidence type="ECO:0000259" key="2">
    <source>
        <dbReference type="Pfam" id="PF00582"/>
    </source>
</evidence>
<feature type="domain" description="UspA" evidence="2">
    <location>
        <begin position="17"/>
        <end position="154"/>
    </location>
</feature>
<name>A0A444Q5Z5_9MICO</name>
<dbReference type="EMBL" id="RZNC01000005">
    <property type="protein sequence ID" value="RWZ59212.1"/>
    <property type="molecule type" value="Genomic_DNA"/>
</dbReference>
<dbReference type="CDD" id="cd23659">
    <property type="entry name" value="USP_At3g01520-like"/>
    <property type="match status" value="1"/>
</dbReference>
<dbReference type="Pfam" id="PF00582">
    <property type="entry name" value="Usp"/>
    <property type="match status" value="1"/>
</dbReference>
<dbReference type="PANTHER" id="PTHR46553">
    <property type="entry name" value="ADENINE NUCLEOTIDE ALPHA HYDROLASES-LIKE SUPERFAMILY PROTEIN"/>
    <property type="match status" value="1"/>
</dbReference>
<dbReference type="AlphaFoldDB" id="A0A444Q5Z5"/>
<comment type="similarity">
    <text evidence="1">Belongs to the universal stress protein A family.</text>
</comment>
<sequence>MMAENTRAEEDGRRGVIVVGHDGSSGAERALKEALEIAEGAGAYVEIVRAWTIDTAPPGTLFAEGTVAPVAEVDDAVRARLEKDVAALVAQHPSVSVVCRATLGHASEVLLDAAETARMLVVGSRGRGGFAALLLGSVSDQCVRHARCPVLVVPPSSRGPGRRGRP</sequence>
<dbReference type="Gene3D" id="3.40.50.620">
    <property type="entry name" value="HUPs"/>
    <property type="match status" value="1"/>
</dbReference>
<gene>
    <name evidence="3" type="ORF">ELQ92_13165</name>
</gene>
<reference evidence="3 4" key="1">
    <citation type="submission" date="2018-12" db="EMBL/GenBank/DDBJ databases">
        <authorList>
            <person name="Li F."/>
        </authorList>
    </citation>
    <scope>NUCLEOTIDE SEQUENCE [LARGE SCALE GENOMIC DNA]</scope>
    <source>
        <strain evidence="3 4">8H24J-4-2</strain>
    </source>
</reference>
<dbReference type="InterPro" id="IPR014729">
    <property type="entry name" value="Rossmann-like_a/b/a_fold"/>
</dbReference>
<evidence type="ECO:0000256" key="1">
    <source>
        <dbReference type="ARBA" id="ARBA00008791"/>
    </source>
</evidence>
<accession>A0A444Q5Z5</accession>
<proteinExistence type="inferred from homology"/>
<comment type="caution">
    <text evidence="3">The sequence shown here is derived from an EMBL/GenBank/DDBJ whole genome shotgun (WGS) entry which is preliminary data.</text>
</comment>
<dbReference type="PRINTS" id="PR01438">
    <property type="entry name" value="UNVRSLSTRESS"/>
</dbReference>
<dbReference type="InterPro" id="IPR006015">
    <property type="entry name" value="Universal_stress_UspA"/>
</dbReference>
<keyword evidence="4" id="KW-1185">Reference proteome</keyword>
<evidence type="ECO:0000313" key="4">
    <source>
        <dbReference type="Proteomes" id="UP000288603"/>
    </source>
</evidence>
<dbReference type="InterPro" id="IPR006016">
    <property type="entry name" value="UspA"/>
</dbReference>
<dbReference type="Proteomes" id="UP000288603">
    <property type="component" value="Unassembled WGS sequence"/>
</dbReference>
<evidence type="ECO:0000313" key="3">
    <source>
        <dbReference type="EMBL" id="RWZ59212.1"/>
    </source>
</evidence>
<dbReference type="PANTHER" id="PTHR46553:SF3">
    <property type="entry name" value="ADENINE NUCLEOTIDE ALPHA HYDROLASES-LIKE SUPERFAMILY PROTEIN"/>
    <property type="match status" value="1"/>
</dbReference>
<organism evidence="3 4">
    <name type="scientific">Labedella populi</name>
    <dbReference type="NCBI Taxonomy" id="2498850"/>
    <lineage>
        <taxon>Bacteria</taxon>
        <taxon>Bacillati</taxon>
        <taxon>Actinomycetota</taxon>
        <taxon>Actinomycetes</taxon>
        <taxon>Micrococcales</taxon>
        <taxon>Microbacteriaceae</taxon>
        <taxon>Labedella</taxon>
    </lineage>
</organism>
<dbReference type="SUPFAM" id="SSF52402">
    <property type="entry name" value="Adenine nucleotide alpha hydrolases-like"/>
    <property type="match status" value="1"/>
</dbReference>